<accession>W7K6V9</accession>
<dbReference type="Proteomes" id="UP000030673">
    <property type="component" value="Unassembled WGS sequence"/>
</dbReference>
<evidence type="ECO:0000256" key="2">
    <source>
        <dbReference type="SAM" id="SignalP"/>
    </source>
</evidence>
<feature type="compositionally biased region" description="Polar residues" evidence="1">
    <location>
        <begin position="63"/>
        <end position="94"/>
    </location>
</feature>
<dbReference type="EMBL" id="KE123803">
    <property type="protein sequence ID" value="EWC88750.1"/>
    <property type="molecule type" value="Genomic_DNA"/>
</dbReference>
<proteinExistence type="predicted"/>
<reference evidence="3 4" key="1">
    <citation type="submission" date="2013-02" db="EMBL/GenBank/DDBJ databases">
        <title>The Genome Sequence of Plasmodium falciparum NF54.</title>
        <authorList>
            <consortium name="The Broad Institute Genome Sequencing Platform"/>
            <consortium name="The Broad Institute Genome Sequencing Center for Infectious Disease"/>
            <person name="Neafsey D."/>
            <person name="Cheeseman I."/>
            <person name="Volkman S."/>
            <person name="Adams J."/>
            <person name="Walker B."/>
            <person name="Young S.K."/>
            <person name="Zeng Q."/>
            <person name="Gargeya S."/>
            <person name="Fitzgerald M."/>
            <person name="Haas B."/>
            <person name="Abouelleil A."/>
            <person name="Alvarado L."/>
            <person name="Arachchi H.M."/>
            <person name="Berlin A.M."/>
            <person name="Chapman S.B."/>
            <person name="Dewar J."/>
            <person name="Goldberg J."/>
            <person name="Griggs A."/>
            <person name="Gujja S."/>
            <person name="Hansen M."/>
            <person name="Howarth C."/>
            <person name="Imamovic A."/>
            <person name="Larimer J."/>
            <person name="McCowan C."/>
            <person name="Murphy C."/>
            <person name="Neiman D."/>
            <person name="Pearson M."/>
            <person name="Priest M."/>
            <person name="Roberts A."/>
            <person name="Saif S."/>
            <person name="Shea T."/>
            <person name="Sisk P."/>
            <person name="Sykes S."/>
            <person name="Wortman J."/>
            <person name="Nusbaum C."/>
            <person name="Birren B."/>
        </authorList>
    </citation>
    <scope>NUCLEOTIDE SEQUENCE [LARGE SCALE GENOMIC DNA]</scope>
    <source>
        <strain evidence="3 4">NF54</strain>
    </source>
</reference>
<evidence type="ECO:0000313" key="3">
    <source>
        <dbReference type="EMBL" id="EWC88750.1"/>
    </source>
</evidence>
<feature type="signal peptide" evidence="2">
    <location>
        <begin position="1"/>
        <end position="22"/>
    </location>
</feature>
<sequence length="264" mass="29279">MKVSFTLFFIIYIILNCDVLKCEVESSDSTSFLNLISGQSSSNSDDTVSSSDSRGVVASVSGTVDSDVSRTDSTGNVNSKNSELSETRQNSVEQNNNSNSSDNSIKIKSAFLKENVGVKITGPCDEGFGLVMVPHIIINVDTRNTDIQLGKKSSEINYGIKLRKKGKDEYEEKVGIDLLKNVCETGKNFKFVAYIKGDELIIKWKVIEEGNIPIDIKKFKIKRMSPPITSIQVFSSMSDEKSFVLENKNYVVTNNMPEKKLNEI</sequence>
<keyword evidence="4" id="KW-1185">Reference proteome</keyword>
<dbReference type="AlphaFoldDB" id="W7K6V9"/>
<evidence type="ECO:0000313" key="4">
    <source>
        <dbReference type="Proteomes" id="UP000030673"/>
    </source>
</evidence>
<name>W7K6V9_PLAFO</name>
<protein>
    <submittedName>
        <fullName evidence="3">Uncharacterized protein</fullName>
    </submittedName>
</protein>
<organism evidence="3 4">
    <name type="scientific">Plasmodium falciparum (isolate NF54)</name>
    <dbReference type="NCBI Taxonomy" id="5843"/>
    <lineage>
        <taxon>Eukaryota</taxon>
        <taxon>Sar</taxon>
        <taxon>Alveolata</taxon>
        <taxon>Apicomplexa</taxon>
        <taxon>Aconoidasida</taxon>
        <taxon>Haemosporida</taxon>
        <taxon>Plasmodiidae</taxon>
        <taxon>Plasmodium</taxon>
        <taxon>Plasmodium (Laverania)</taxon>
    </lineage>
</organism>
<gene>
    <name evidence="3" type="ORF">PFNF54_02445</name>
</gene>
<feature type="chain" id="PRO_5004897268" evidence="2">
    <location>
        <begin position="23"/>
        <end position="264"/>
    </location>
</feature>
<evidence type="ECO:0000256" key="1">
    <source>
        <dbReference type="SAM" id="MobiDB-lite"/>
    </source>
</evidence>
<keyword evidence="2" id="KW-0732">Signal</keyword>
<feature type="region of interest" description="Disordered" evidence="1">
    <location>
        <begin position="63"/>
        <end position="101"/>
    </location>
</feature>